<feature type="non-terminal residue" evidence="3">
    <location>
        <position position="971"/>
    </location>
</feature>
<dbReference type="OrthoDB" id="422721at2759"/>
<feature type="compositionally biased region" description="Basic and acidic residues" evidence="1">
    <location>
        <begin position="639"/>
        <end position="660"/>
    </location>
</feature>
<feature type="region of interest" description="Disordered" evidence="1">
    <location>
        <begin position="514"/>
        <end position="537"/>
    </location>
</feature>
<protein>
    <submittedName>
        <fullName evidence="3">TY1B-OR protein</fullName>
    </submittedName>
</protein>
<comment type="caution">
    <text evidence="3">The sequence shown here is derived from an EMBL/GenBank/DDBJ whole genome shotgun (WGS) entry which is preliminary data.</text>
</comment>
<name>A0A813C190_9DINO</name>
<evidence type="ECO:0000259" key="2">
    <source>
        <dbReference type="Pfam" id="PF07727"/>
    </source>
</evidence>
<keyword evidence="4" id="KW-1185">Reference proteome</keyword>
<organism evidence="3 4">
    <name type="scientific">Symbiodinium necroappetens</name>
    <dbReference type="NCBI Taxonomy" id="1628268"/>
    <lineage>
        <taxon>Eukaryota</taxon>
        <taxon>Sar</taxon>
        <taxon>Alveolata</taxon>
        <taxon>Dinophyceae</taxon>
        <taxon>Suessiales</taxon>
        <taxon>Symbiodiniaceae</taxon>
        <taxon>Symbiodinium</taxon>
    </lineage>
</organism>
<accession>A0A813C190</accession>
<gene>
    <name evidence="3" type="primary">TY1B-OR</name>
    <name evidence="3" type="ORF">SNEC2469_LOCUS32849</name>
</gene>
<dbReference type="Gene3D" id="3.30.420.10">
    <property type="entry name" value="Ribonuclease H-like superfamily/Ribonuclease H"/>
    <property type="match status" value="1"/>
</dbReference>
<sequence length="971" mass="107378">AELLERSRGRWRNTFLFRAVASKTATTRSFLLLWLAVCGGSNQCVRPLDGAMAQNFWSEVPNWDGDPNSFERFAIACKWYSFGLKDNERHLAAARIWNKLTGPAKGVVRNLSPEEFAGQDGVTKLLEVLRDSPLRSCPFRTALRDWRNGQTLAGKGRGPAGGATEEKAENMEAEVHYGNGWEDPWYTGSTYYQGPSEVFAEDLGAFDQHPDYATEQAYYDEASDYQGDLIHHDQAYDPYSYEDPTYLAENTEEVIPEDEANLMNEEKEAHAIAQEAGGTLAQARAAVAKARAARGYYPLGGKETSGKGKGAQQKGKQPGCAGACRDLRAVGGRRGDQHVLPGDCRTPGPYYVSEEFNYFLGRSGVGHLVSPAEAHWMMGPEERLIRKLKSTAERFLREISSVTPEDAFRLAVAHNNTIQPNTGFAPFQWSRGGLVESIPVGIDPAKAFDKLLKQRETAGIAYRKALAAEHLSKLNNSVGRPRTSYEAGSLVCSGETERTLEKELRGLRGRFYEDLAGDNPHAEAREDTGQGQTMPIGQDELTGERVTFVRTTGNAQAIQDNLNDENPGRCLPEQWTGETHFRIKESHPQGRLGAGKSGEPASLDGKLVPDTPRGGPPEPEPSAGCPVHECVLPGGHQLPHRDAGGNDIAYDRRTDTKIPVEESGDETEEISSSSSGSELEADEGGQPRAKRPKPAAPDPDASIGYVFEIDMGGREWKALTSRPKRAHVWMSKHLMEKSREHNWKELSHQQKEEFDLAQAKEIDNVIKTAALRSLMKSELANVSYDRVMKMRWVLTTKSSGAAKARLVILGYQSPTLLTTQSSSPTLSRLGKFLLLSAVANNRWMLESADVTSAFLQAMASLEKDELYVFAPAELVAAFSSDGKDDTTILKVVRAFYGLVDSPRRWHETVTKVLKEQGWRPLQADRCCYVLFDEDPRQGQRGAGREQTESLTNWKSVNNSHCVLRKIYALPK</sequence>
<dbReference type="Pfam" id="PF07727">
    <property type="entry name" value="RVT_2"/>
    <property type="match status" value="1"/>
</dbReference>
<evidence type="ECO:0000256" key="1">
    <source>
        <dbReference type="SAM" id="MobiDB-lite"/>
    </source>
</evidence>
<evidence type="ECO:0000313" key="3">
    <source>
        <dbReference type="EMBL" id="CAE7937267.1"/>
    </source>
</evidence>
<feature type="region of interest" description="Disordered" evidence="1">
    <location>
        <begin position="586"/>
        <end position="701"/>
    </location>
</feature>
<dbReference type="InterPro" id="IPR013103">
    <property type="entry name" value="RVT_2"/>
</dbReference>
<dbReference type="InterPro" id="IPR036397">
    <property type="entry name" value="RNaseH_sf"/>
</dbReference>
<evidence type="ECO:0000313" key="4">
    <source>
        <dbReference type="Proteomes" id="UP000601435"/>
    </source>
</evidence>
<dbReference type="Proteomes" id="UP000601435">
    <property type="component" value="Unassembled WGS sequence"/>
</dbReference>
<reference evidence="3" key="1">
    <citation type="submission" date="2021-02" db="EMBL/GenBank/DDBJ databases">
        <authorList>
            <person name="Dougan E. K."/>
            <person name="Rhodes N."/>
            <person name="Thang M."/>
            <person name="Chan C."/>
        </authorList>
    </citation>
    <scope>NUCLEOTIDE SEQUENCE</scope>
</reference>
<dbReference type="AlphaFoldDB" id="A0A813C190"/>
<feature type="domain" description="Reverse transcriptase Ty1/copia-type" evidence="2">
    <location>
        <begin position="785"/>
        <end position="931"/>
    </location>
</feature>
<dbReference type="EMBL" id="CAJNJA010084486">
    <property type="protein sequence ID" value="CAE7937267.1"/>
    <property type="molecule type" value="Genomic_DNA"/>
</dbReference>
<dbReference type="GO" id="GO:0003676">
    <property type="term" value="F:nucleic acid binding"/>
    <property type="evidence" value="ECO:0007669"/>
    <property type="project" value="InterPro"/>
</dbReference>
<proteinExistence type="predicted"/>